<comment type="subcellular location">
    <subcellularLocation>
        <location evidence="4">Periplasm</location>
    </subcellularLocation>
</comment>
<gene>
    <name evidence="4" type="primary">lptA</name>
    <name evidence="6" type="ORF">DFR44_1167</name>
</gene>
<dbReference type="AlphaFoldDB" id="A0A4R6Y5Q9"/>
<dbReference type="PANTHER" id="PTHR36504">
    <property type="entry name" value="LIPOPOLYSACCHARIDE EXPORT SYSTEM PROTEIN LPTA"/>
    <property type="match status" value="1"/>
</dbReference>
<dbReference type="GO" id="GO:0030288">
    <property type="term" value="C:outer membrane-bounded periplasmic space"/>
    <property type="evidence" value="ECO:0007669"/>
    <property type="project" value="TreeGrafter"/>
</dbReference>
<keyword evidence="2 4" id="KW-0732">Signal</keyword>
<dbReference type="GO" id="GO:0017089">
    <property type="term" value="F:glycolipid transfer activity"/>
    <property type="evidence" value="ECO:0007669"/>
    <property type="project" value="TreeGrafter"/>
</dbReference>
<name>A0A4R6Y5Q9_9BURK</name>
<dbReference type="GO" id="GO:0001530">
    <property type="term" value="F:lipopolysaccharide binding"/>
    <property type="evidence" value="ECO:0007669"/>
    <property type="project" value="InterPro"/>
</dbReference>
<protein>
    <recommendedName>
        <fullName evidence="4">Lipopolysaccharide export system protein LptA</fullName>
    </recommendedName>
</protein>
<dbReference type="Proteomes" id="UP000294480">
    <property type="component" value="Unassembled WGS sequence"/>
</dbReference>
<dbReference type="HAMAP" id="MF_01914">
    <property type="entry name" value="LPS_assembly_LptA"/>
    <property type="match status" value="1"/>
</dbReference>
<reference evidence="6 7" key="1">
    <citation type="submission" date="2019-03" db="EMBL/GenBank/DDBJ databases">
        <title>Genomic Encyclopedia of Type Strains, Phase IV (KMG-IV): sequencing the most valuable type-strain genomes for metagenomic binning, comparative biology and taxonomic classification.</title>
        <authorList>
            <person name="Goeker M."/>
        </authorList>
    </citation>
    <scope>NUCLEOTIDE SEQUENCE [LARGE SCALE GENOMIC DNA]</scope>
    <source>
        <strain evidence="6 7">DSM 102852</strain>
    </source>
</reference>
<dbReference type="Gene3D" id="2.60.450.10">
    <property type="entry name" value="Lipopolysaccharide (LPS) transport protein A like domain"/>
    <property type="match status" value="1"/>
</dbReference>
<comment type="subunit">
    <text evidence="4">Component of the lipopolysaccharide transport and assembly complex.</text>
</comment>
<dbReference type="InterPro" id="IPR052037">
    <property type="entry name" value="LPS_export_LptA"/>
</dbReference>
<evidence type="ECO:0000313" key="6">
    <source>
        <dbReference type="EMBL" id="TDR30809.1"/>
    </source>
</evidence>
<evidence type="ECO:0000256" key="3">
    <source>
        <dbReference type="ARBA" id="ARBA00022764"/>
    </source>
</evidence>
<comment type="function">
    <text evidence="4">Involved in the assembly of lipopolysaccharide (LPS). Required for the translocation of LPS from the inner membrane to the outer membrane.</text>
</comment>
<evidence type="ECO:0000256" key="1">
    <source>
        <dbReference type="ARBA" id="ARBA00022448"/>
    </source>
</evidence>
<comment type="similarity">
    <text evidence="4">Belongs to the LptA family.</text>
</comment>
<feature type="chain" id="PRO_5021055359" description="Lipopolysaccharide export system protein LptA" evidence="4">
    <location>
        <begin position="24"/>
        <end position="180"/>
    </location>
</feature>
<evidence type="ECO:0000259" key="5">
    <source>
        <dbReference type="Pfam" id="PF03968"/>
    </source>
</evidence>
<comment type="caution">
    <text evidence="6">The sequence shown here is derived from an EMBL/GenBank/DDBJ whole genome shotgun (WGS) entry which is preliminary data.</text>
</comment>
<dbReference type="Pfam" id="PF03968">
    <property type="entry name" value="LptD_N"/>
    <property type="match status" value="1"/>
</dbReference>
<dbReference type="EMBL" id="SNZE01000016">
    <property type="protein sequence ID" value="TDR30809.1"/>
    <property type="molecule type" value="Genomic_DNA"/>
</dbReference>
<dbReference type="InterPro" id="IPR005653">
    <property type="entry name" value="OstA-like_N"/>
</dbReference>
<feature type="signal peptide" evidence="4">
    <location>
        <begin position="1"/>
        <end position="23"/>
    </location>
</feature>
<keyword evidence="1 4" id="KW-0813">Transport</keyword>
<accession>A0A4R6Y5Q9</accession>
<dbReference type="InterPro" id="IPR014340">
    <property type="entry name" value="LptA"/>
</dbReference>
<dbReference type="GO" id="GO:0015920">
    <property type="term" value="P:lipopolysaccharide transport"/>
    <property type="evidence" value="ECO:0007669"/>
    <property type="project" value="UniProtKB-UniRule"/>
</dbReference>
<evidence type="ECO:0000256" key="4">
    <source>
        <dbReference type="HAMAP-Rule" id="MF_01914"/>
    </source>
</evidence>
<organism evidence="6 7">
    <name type="scientific">Hydromonas duriensis</name>
    <dbReference type="NCBI Taxonomy" id="1527608"/>
    <lineage>
        <taxon>Bacteria</taxon>
        <taxon>Pseudomonadati</taxon>
        <taxon>Pseudomonadota</taxon>
        <taxon>Betaproteobacteria</taxon>
        <taxon>Burkholderiales</taxon>
        <taxon>Burkholderiaceae</taxon>
        <taxon>Hydromonas</taxon>
    </lineage>
</organism>
<dbReference type="GO" id="GO:0043165">
    <property type="term" value="P:Gram-negative-bacterium-type cell outer membrane assembly"/>
    <property type="evidence" value="ECO:0007669"/>
    <property type="project" value="UniProtKB-UniRule"/>
</dbReference>
<dbReference type="GO" id="GO:0009279">
    <property type="term" value="C:cell outer membrane"/>
    <property type="evidence" value="ECO:0007669"/>
    <property type="project" value="TreeGrafter"/>
</dbReference>
<feature type="domain" description="Organic solvent tolerance-like N-terminal" evidence="5">
    <location>
        <begin position="35"/>
        <end position="155"/>
    </location>
</feature>
<evidence type="ECO:0000313" key="7">
    <source>
        <dbReference type="Proteomes" id="UP000294480"/>
    </source>
</evidence>
<dbReference type="NCBIfam" id="TIGR03002">
    <property type="entry name" value="outer_YhbN_LptA"/>
    <property type="match status" value="1"/>
</dbReference>
<dbReference type="PANTHER" id="PTHR36504:SF1">
    <property type="entry name" value="LIPOPOLYSACCHARIDE EXPORT SYSTEM PROTEIN LPTA"/>
    <property type="match status" value="1"/>
</dbReference>
<proteinExistence type="inferred from homology"/>
<keyword evidence="7" id="KW-1185">Reference proteome</keyword>
<dbReference type="RefSeq" id="WP_162845204.1">
    <property type="nucleotide sequence ID" value="NZ_SNZE01000016.1"/>
</dbReference>
<sequence length="180" mass="19744" precursor="true">MTLGRSLLLPLVALIIPAASLHAQNQNSDRQKPITVEADGVTYKDITQTSLFTGKVILTQGSMMIQADQMETVTDPEGYQFATASMTNKSGMVKFSQKREGSNEIIKAQANKLIYDGKQNIIVLSDRAQMQRFSPNGKLIDQINGDELVYNQLTEVFESHTLAGVPGRTRVVITPASKTN</sequence>
<keyword evidence="3 4" id="KW-0574">Periplasm</keyword>
<evidence type="ECO:0000256" key="2">
    <source>
        <dbReference type="ARBA" id="ARBA00022729"/>
    </source>
</evidence>